<dbReference type="AlphaFoldDB" id="A0A9Q3BFA1"/>
<keyword evidence="1" id="KW-0694">RNA-binding</keyword>
<dbReference type="PROSITE" id="PS50994">
    <property type="entry name" value="INTEGRASE"/>
    <property type="match status" value="1"/>
</dbReference>
<dbReference type="Pfam" id="PF17921">
    <property type="entry name" value="Integrase_H2C2"/>
    <property type="match status" value="1"/>
</dbReference>
<dbReference type="SUPFAM" id="SSF53098">
    <property type="entry name" value="Ribonuclease H-like"/>
    <property type="match status" value="1"/>
</dbReference>
<name>A0A9Q3BFA1_9BASI</name>
<dbReference type="GO" id="GO:0003723">
    <property type="term" value="F:RNA binding"/>
    <property type="evidence" value="ECO:0007669"/>
    <property type="project" value="UniProtKB-KW"/>
</dbReference>
<accession>A0A9Q3BFA1</accession>
<dbReference type="InterPro" id="IPR036397">
    <property type="entry name" value="RNaseH_sf"/>
</dbReference>
<evidence type="ECO:0000313" key="4">
    <source>
        <dbReference type="Proteomes" id="UP000765509"/>
    </source>
</evidence>
<proteinExistence type="predicted"/>
<dbReference type="InterPro" id="IPR001584">
    <property type="entry name" value="Integrase_cat-core"/>
</dbReference>
<dbReference type="InterPro" id="IPR050951">
    <property type="entry name" value="Retrovirus_Pol_polyprotein"/>
</dbReference>
<feature type="domain" description="Integrase catalytic" evidence="2">
    <location>
        <begin position="181"/>
        <end position="293"/>
    </location>
</feature>
<keyword evidence="4" id="KW-1185">Reference proteome</keyword>
<dbReference type="InterPro" id="IPR041588">
    <property type="entry name" value="Integrase_H2C2"/>
</dbReference>
<organism evidence="3 4">
    <name type="scientific">Austropuccinia psidii MF-1</name>
    <dbReference type="NCBI Taxonomy" id="1389203"/>
    <lineage>
        <taxon>Eukaryota</taxon>
        <taxon>Fungi</taxon>
        <taxon>Dikarya</taxon>
        <taxon>Basidiomycota</taxon>
        <taxon>Pucciniomycotina</taxon>
        <taxon>Pucciniomycetes</taxon>
        <taxon>Pucciniales</taxon>
        <taxon>Sphaerophragmiaceae</taxon>
        <taxon>Austropuccinia</taxon>
    </lineage>
</organism>
<dbReference type="GO" id="GO:0005634">
    <property type="term" value="C:nucleus"/>
    <property type="evidence" value="ECO:0007669"/>
    <property type="project" value="UniProtKB-ARBA"/>
</dbReference>
<dbReference type="GO" id="GO:0015074">
    <property type="term" value="P:DNA integration"/>
    <property type="evidence" value="ECO:0007669"/>
    <property type="project" value="InterPro"/>
</dbReference>
<evidence type="ECO:0000259" key="2">
    <source>
        <dbReference type="PROSITE" id="PS50994"/>
    </source>
</evidence>
<dbReference type="Proteomes" id="UP000765509">
    <property type="component" value="Unassembled WGS sequence"/>
</dbReference>
<comment type="caution">
    <text evidence="3">The sequence shown here is derived from an EMBL/GenBank/DDBJ whole genome shotgun (WGS) entry which is preliminary data.</text>
</comment>
<dbReference type="Gene3D" id="3.30.420.10">
    <property type="entry name" value="Ribonuclease H-like superfamily/Ribonuclease H"/>
    <property type="match status" value="1"/>
</dbReference>
<dbReference type="Gene3D" id="1.10.340.70">
    <property type="match status" value="1"/>
</dbReference>
<evidence type="ECO:0000256" key="1">
    <source>
        <dbReference type="ARBA" id="ARBA00022884"/>
    </source>
</evidence>
<dbReference type="EMBL" id="AVOT02000651">
    <property type="protein sequence ID" value="MBW0463896.1"/>
    <property type="molecule type" value="Genomic_DNA"/>
</dbReference>
<dbReference type="InterPro" id="IPR012337">
    <property type="entry name" value="RNaseH-like_sf"/>
</dbReference>
<dbReference type="PANTHER" id="PTHR37984:SF5">
    <property type="entry name" value="PROTEIN NYNRIN-LIKE"/>
    <property type="match status" value="1"/>
</dbReference>
<sequence>MEIDRRNNYKFSAWAPEFGTSDSDRTEPEGTETPMLGICFSELQNKFFSSVTKTYAKHKQCSPLLQILKQNTGSQLEGPWLRNFNENKFILVYQLLYHIEKHTHALAVIDRHYISLILKEFHNCPSMGHMSEEQKKERVGSTAWWPQWEQELSKYINTCEKVQKANSKHGKNYGLLQHIDEPEHPWETINTDWVKGLVPGRKENLNAYLFIVERYSKSVRFLSCHKENTAMDTSLIFWNNIIATCGVPKIIISDRDPKCTSEYWINLYDMLGTKLAFSTAYHPQTHGVAEVMI</sequence>
<gene>
    <name evidence="3" type="ORF">O181_003611</name>
</gene>
<evidence type="ECO:0000313" key="3">
    <source>
        <dbReference type="EMBL" id="MBW0463896.1"/>
    </source>
</evidence>
<protein>
    <recommendedName>
        <fullName evidence="2">Integrase catalytic domain-containing protein</fullName>
    </recommendedName>
</protein>
<reference evidence="3" key="1">
    <citation type="submission" date="2021-03" db="EMBL/GenBank/DDBJ databases">
        <title>Draft genome sequence of rust myrtle Austropuccinia psidii MF-1, a brazilian biotype.</title>
        <authorList>
            <person name="Quecine M.C."/>
            <person name="Pachon D.M.R."/>
            <person name="Bonatelli M.L."/>
            <person name="Correr F.H."/>
            <person name="Franceschini L.M."/>
            <person name="Leite T.F."/>
            <person name="Margarido G.R.A."/>
            <person name="Almeida C.A."/>
            <person name="Ferrarezi J.A."/>
            <person name="Labate C.A."/>
        </authorList>
    </citation>
    <scope>NUCLEOTIDE SEQUENCE</scope>
    <source>
        <strain evidence="3">MF-1</strain>
    </source>
</reference>
<dbReference type="PANTHER" id="PTHR37984">
    <property type="entry name" value="PROTEIN CBG26694"/>
    <property type="match status" value="1"/>
</dbReference>